<accession>A0A6C0CFT5</accession>
<name>A0A6C0CFT5_9ZZZZ</name>
<sequence>MSSNLSYGDKLEDVIILIKDQLWGYTQVNITIINKEKEKQQDYRKIYMGVSISFLNKKIISQTIVVKSDVDKCDVIRVDNHMLLWELQYKKN</sequence>
<evidence type="ECO:0000313" key="1">
    <source>
        <dbReference type="EMBL" id="QHT02549.1"/>
    </source>
</evidence>
<proteinExistence type="predicted"/>
<dbReference type="EMBL" id="MN739395">
    <property type="protein sequence ID" value="QHT02549.1"/>
    <property type="molecule type" value="Genomic_DNA"/>
</dbReference>
<protein>
    <submittedName>
        <fullName evidence="1">Uncharacterized protein</fullName>
    </submittedName>
</protein>
<dbReference type="AlphaFoldDB" id="A0A6C0CFT5"/>
<reference evidence="1" key="1">
    <citation type="journal article" date="2020" name="Nature">
        <title>Giant virus diversity and host interactions through global metagenomics.</title>
        <authorList>
            <person name="Schulz F."/>
            <person name="Roux S."/>
            <person name="Paez-Espino D."/>
            <person name="Jungbluth S."/>
            <person name="Walsh D.A."/>
            <person name="Denef V.J."/>
            <person name="McMahon K.D."/>
            <person name="Konstantinidis K.T."/>
            <person name="Eloe-Fadrosh E.A."/>
            <person name="Kyrpides N.C."/>
            <person name="Woyke T."/>
        </authorList>
    </citation>
    <scope>NUCLEOTIDE SEQUENCE</scope>
    <source>
        <strain evidence="1">GVMAG-M-3300020595-32</strain>
    </source>
</reference>
<organism evidence="1">
    <name type="scientific">viral metagenome</name>
    <dbReference type="NCBI Taxonomy" id="1070528"/>
    <lineage>
        <taxon>unclassified sequences</taxon>
        <taxon>metagenomes</taxon>
        <taxon>organismal metagenomes</taxon>
    </lineage>
</organism>